<evidence type="ECO:0008006" key="5">
    <source>
        <dbReference type="Google" id="ProtNLM"/>
    </source>
</evidence>
<dbReference type="EMBL" id="JAHRIN010009605">
    <property type="protein sequence ID" value="MEQ2194719.1"/>
    <property type="molecule type" value="Genomic_DNA"/>
</dbReference>
<accession>A0ABV0QFY1</accession>
<gene>
    <name evidence="3" type="ORF">XENOCAPTIV_002041</name>
</gene>
<keyword evidence="4" id="KW-1185">Reference proteome</keyword>
<name>A0ABV0QFY1_9TELE</name>
<comment type="caution">
    <text evidence="3">The sequence shown here is derived from an EMBL/GenBank/DDBJ whole genome shotgun (WGS) entry which is preliminary data.</text>
</comment>
<dbReference type="Gene3D" id="3.40.50.300">
    <property type="entry name" value="P-loop containing nucleotide triphosphate hydrolases"/>
    <property type="match status" value="1"/>
</dbReference>
<protein>
    <recommendedName>
        <fullName evidence="5">ABC transporter domain-containing protein</fullName>
    </recommendedName>
</protein>
<evidence type="ECO:0000313" key="4">
    <source>
        <dbReference type="Proteomes" id="UP001434883"/>
    </source>
</evidence>
<dbReference type="PANTHER" id="PTHR24223">
    <property type="entry name" value="ATP-BINDING CASSETTE SUB-FAMILY C"/>
    <property type="match status" value="1"/>
</dbReference>
<feature type="non-terminal residue" evidence="3">
    <location>
        <position position="131"/>
    </location>
</feature>
<evidence type="ECO:0000256" key="1">
    <source>
        <dbReference type="ARBA" id="ARBA00022741"/>
    </source>
</evidence>
<feature type="non-terminal residue" evidence="3">
    <location>
        <position position="1"/>
    </location>
</feature>
<keyword evidence="2" id="KW-0067">ATP-binding</keyword>
<dbReference type="InterPro" id="IPR027417">
    <property type="entry name" value="P-loop_NTPase"/>
</dbReference>
<proteinExistence type="predicted"/>
<keyword evidence="1" id="KW-0547">Nucleotide-binding</keyword>
<dbReference type="Proteomes" id="UP001434883">
    <property type="component" value="Unassembled WGS sequence"/>
</dbReference>
<reference evidence="3 4" key="1">
    <citation type="submission" date="2021-06" db="EMBL/GenBank/DDBJ databases">
        <authorList>
            <person name="Palmer J.M."/>
        </authorList>
    </citation>
    <scope>NUCLEOTIDE SEQUENCE [LARGE SCALE GENOMIC DNA]</scope>
    <source>
        <strain evidence="3 4">XC_2019</strain>
        <tissue evidence="3">Muscle</tissue>
    </source>
</reference>
<evidence type="ECO:0000313" key="3">
    <source>
        <dbReference type="EMBL" id="MEQ2194719.1"/>
    </source>
</evidence>
<dbReference type="SUPFAM" id="SSF52540">
    <property type="entry name" value="P-loop containing nucleoside triphosphate hydrolases"/>
    <property type="match status" value="1"/>
</dbReference>
<evidence type="ECO:0000256" key="2">
    <source>
        <dbReference type="ARBA" id="ARBA00022840"/>
    </source>
</evidence>
<organism evidence="3 4">
    <name type="scientific">Xenoophorus captivus</name>
    <dbReference type="NCBI Taxonomy" id="1517983"/>
    <lineage>
        <taxon>Eukaryota</taxon>
        <taxon>Metazoa</taxon>
        <taxon>Chordata</taxon>
        <taxon>Craniata</taxon>
        <taxon>Vertebrata</taxon>
        <taxon>Euteleostomi</taxon>
        <taxon>Actinopterygii</taxon>
        <taxon>Neopterygii</taxon>
        <taxon>Teleostei</taxon>
        <taxon>Neoteleostei</taxon>
        <taxon>Acanthomorphata</taxon>
        <taxon>Ovalentaria</taxon>
        <taxon>Atherinomorphae</taxon>
        <taxon>Cyprinodontiformes</taxon>
        <taxon>Goodeidae</taxon>
        <taxon>Xenoophorus</taxon>
    </lineage>
</organism>
<dbReference type="PANTHER" id="PTHR24223:SF357">
    <property type="entry name" value="ATP-BINDING CASSETTE SUB-FAMILY C MEMBER 4"/>
    <property type="match status" value="1"/>
</dbReference>
<sequence>NISVTVKSHQLLAVIGPVGAGKVGKPAGCSIEMVKLQVIFSLTLCSHQSSLLSAILGELPHDTGSMTVKGQLTYASQQPWVFPGTIRSNILFGRELNRKKYERVLRACALKRGHIMGQATYSELQSSDLDV</sequence>
<dbReference type="InterPro" id="IPR050173">
    <property type="entry name" value="ABC_transporter_C-like"/>
</dbReference>